<dbReference type="VEuPathDB" id="FungiDB:M747DRAFT_353963"/>
<dbReference type="GO" id="GO:0005506">
    <property type="term" value="F:iron ion binding"/>
    <property type="evidence" value="ECO:0007669"/>
    <property type="project" value="InterPro"/>
</dbReference>
<dbReference type="Proteomes" id="UP000253845">
    <property type="component" value="Unassembled WGS sequence"/>
</dbReference>
<dbReference type="InterPro" id="IPR001128">
    <property type="entry name" value="Cyt_P450"/>
</dbReference>
<dbReference type="Pfam" id="PF00067">
    <property type="entry name" value="p450"/>
    <property type="match status" value="1"/>
</dbReference>
<evidence type="ECO:0000256" key="6">
    <source>
        <dbReference type="ARBA" id="ARBA00023004"/>
    </source>
</evidence>
<evidence type="ECO:0000256" key="10">
    <source>
        <dbReference type="SAM" id="MobiDB-lite"/>
    </source>
</evidence>
<proteinExistence type="inferred from homology"/>
<reference evidence="11 12" key="1">
    <citation type="submission" date="2018-07" db="EMBL/GenBank/DDBJ databases">
        <title>Section-level genome sequencing of Aspergillus section Nigri to investigate inter- and intra-species variation.</title>
        <authorList>
            <consortium name="DOE Joint Genome Institute"/>
            <person name="Vesth T.C."/>
            <person name="Nybo J.L."/>
            <person name="Theobald S."/>
            <person name="Frisvad J.C."/>
            <person name="Larsen T.O."/>
            <person name="Nielsen K.F."/>
            <person name="Hoof J.B."/>
            <person name="Brandl J."/>
            <person name="Salamov A."/>
            <person name="Riley R."/>
            <person name="Gladden J.M."/>
            <person name="Phatale P."/>
            <person name="Nielsen M.T."/>
            <person name="Lyhne E.K."/>
            <person name="Kogle M.E."/>
            <person name="Strasser K."/>
            <person name="McDonnell E."/>
            <person name="Barry K."/>
            <person name="Clum A."/>
            <person name="Chen C."/>
            <person name="Nolan M."/>
            <person name="Sandor L."/>
            <person name="Kuo A."/>
            <person name="Lipzen A."/>
            <person name="Hainaut M."/>
            <person name="Drula E."/>
            <person name="Tsang A."/>
            <person name="Magnuson J.K."/>
            <person name="Henrissat B."/>
            <person name="Wiebenga A."/>
            <person name="Simmons B.A."/>
            <person name="Makela M.R."/>
            <person name="De vries R.P."/>
            <person name="Grigoriev I.V."/>
            <person name="Mortensen U.H."/>
            <person name="Baker S.E."/>
            <person name="Andersen M.R."/>
        </authorList>
    </citation>
    <scope>NUCLEOTIDE SEQUENCE [LARGE SCALE GENOMIC DNA]</scope>
    <source>
        <strain evidence="11 12">ATCC 13496</strain>
    </source>
</reference>
<evidence type="ECO:0000256" key="3">
    <source>
        <dbReference type="ARBA" id="ARBA00022617"/>
    </source>
</evidence>
<dbReference type="GO" id="GO:0016705">
    <property type="term" value="F:oxidoreductase activity, acting on paired donors, with incorporation or reduction of molecular oxygen"/>
    <property type="evidence" value="ECO:0007669"/>
    <property type="project" value="InterPro"/>
</dbReference>
<dbReference type="EMBL" id="KZ851921">
    <property type="protein sequence ID" value="RDH18938.1"/>
    <property type="molecule type" value="Genomic_DNA"/>
</dbReference>
<keyword evidence="5 9" id="KW-0560">Oxidoreductase</keyword>
<dbReference type="GO" id="GO:0045122">
    <property type="term" value="P:aflatoxin biosynthetic process"/>
    <property type="evidence" value="ECO:0007669"/>
    <property type="project" value="UniProtKB-ARBA"/>
</dbReference>
<keyword evidence="6 8" id="KW-0408">Iron</keyword>
<evidence type="ECO:0000256" key="5">
    <source>
        <dbReference type="ARBA" id="ARBA00023002"/>
    </source>
</evidence>
<keyword evidence="7 9" id="KW-0503">Monooxygenase</keyword>
<dbReference type="InterPro" id="IPR002401">
    <property type="entry name" value="Cyt_P450_E_grp-I"/>
</dbReference>
<dbReference type="PRINTS" id="PR00463">
    <property type="entry name" value="EP450I"/>
</dbReference>
<feature type="compositionally biased region" description="Polar residues" evidence="10">
    <location>
        <begin position="21"/>
        <end position="30"/>
    </location>
</feature>
<feature type="binding site" description="axial binding residue" evidence="8">
    <location>
        <position position="483"/>
    </location>
    <ligand>
        <name>heme</name>
        <dbReference type="ChEBI" id="CHEBI:30413"/>
    </ligand>
    <ligandPart>
        <name>Fe</name>
        <dbReference type="ChEBI" id="CHEBI:18248"/>
    </ligandPart>
</feature>
<evidence type="ECO:0000313" key="12">
    <source>
        <dbReference type="Proteomes" id="UP000253845"/>
    </source>
</evidence>
<evidence type="ECO:0000256" key="9">
    <source>
        <dbReference type="RuleBase" id="RU000461"/>
    </source>
</evidence>
<dbReference type="SUPFAM" id="SSF48264">
    <property type="entry name" value="Cytochrome P450"/>
    <property type="match status" value="1"/>
</dbReference>
<dbReference type="PANTHER" id="PTHR24305:SF230">
    <property type="entry name" value="P450, PUTATIVE (EUROFUNG)-RELATED"/>
    <property type="match status" value="1"/>
</dbReference>
<evidence type="ECO:0000256" key="4">
    <source>
        <dbReference type="ARBA" id="ARBA00022723"/>
    </source>
</evidence>
<feature type="region of interest" description="Disordered" evidence="10">
    <location>
        <begin position="12"/>
        <end position="40"/>
    </location>
</feature>
<dbReference type="AlphaFoldDB" id="A0A370BX22"/>
<protein>
    <submittedName>
        <fullName evidence="11">Cytochrome P450</fullName>
    </submittedName>
</protein>
<evidence type="ECO:0000256" key="8">
    <source>
        <dbReference type="PIRSR" id="PIRSR602401-1"/>
    </source>
</evidence>
<dbReference type="FunFam" id="1.10.630.10:FF:000047">
    <property type="entry name" value="Cytochrome P450 monooxygenase"/>
    <property type="match status" value="1"/>
</dbReference>
<organism evidence="11 12">
    <name type="scientific">Aspergillus niger ATCC 13496</name>
    <dbReference type="NCBI Taxonomy" id="1353008"/>
    <lineage>
        <taxon>Eukaryota</taxon>
        <taxon>Fungi</taxon>
        <taxon>Dikarya</taxon>
        <taxon>Ascomycota</taxon>
        <taxon>Pezizomycotina</taxon>
        <taxon>Eurotiomycetes</taxon>
        <taxon>Eurotiomycetidae</taxon>
        <taxon>Eurotiales</taxon>
        <taxon>Aspergillaceae</taxon>
        <taxon>Aspergillus</taxon>
        <taxon>Aspergillus subgen. Circumdati</taxon>
    </lineage>
</organism>
<evidence type="ECO:0000256" key="1">
    <source>
        <dbReference type="ARBA" id="ARBA00001971"/>
    </source>
</evidence>
<dbReference type="PRINTS" id="PR00385">
    <property type="entry name" value="P450"/>
</dbReference>
<dbReference type="GO" id="GO:0004497">
    <property type="term" value="F:monooxygenase activity"/>
    <property type="evidence" value="ECO:0007669"/>
    <property type="project" value="UniProtKB-KW"/>
</dbReference>
<comment type="similarity">
    <text evidence="2 9">Belongs to the cytochrome P450 family.</text>
</comment>
<dbReference type="GO" id="GO:0020037">
    <property type="term" value="F:heme binding"/>
    <property type="evidence" value="ECO:0007669"/>
    <property type="project" value="InterPro"/>
</dbReference>
<comment type="cofactor">
    <cofactor evidence="1 8">
        <name>heme</name>
        <dbReference type="ChEBI" id="CHEBI:30413"/>
    </cofactor>
</comment>
<dbReference type="InterPro" id="IPR036396">
    <property type="entry name" value="Cyt_P450_sf"/>
</dbReference>
<dbReference type="CDD" id="cd11058">
    <property type="entry name" value="CYP60B-like"/>
    <property type="match status" value="1"/>
</dbReference>
<dbReference type="InterPro" id="IPR050121">
    <property type="entry name" value="Cytochrome_P450_monoxygenase"/>
</dbReference>
<evidence type="ECO:0000256" key="2">
    <source>
        <dbReference type="ARBA" id="ARBA00010617"/>
    </source>
</evidence>
<name>A0A370BX22_ASPNG</name>
<accession>A0A370BX22</accession>
<dbReference type="Gene3D" id="1.10.630.10">
    <property type="entry name" value="Cytochrome P450"/>
    <property type="match status" value="1"/>
</dbReference>
<evidence type="ECO:0000313" key="11">
    <source>
        <dbReference type="EMBL" id="RDH18938.1"/>
    </source>
</evidence>
<dbReference type="InterPro" id="IPR017972">
    <property type="entry name" value="Cyt_P450_CS"/>
</dbReference>
<evidence type="ECO:0000256" key="7">
    <source>
        <dbReference type="ARBA" id="ARBA00023033"/>
    </source>
</evidence>
<dbReference type="PANTHER" id="PTHR24305">
    <property type="entry name" value="CYTOCHROME P450"/>
    <property type="match status" value="1"/>
</dbReference>
<gene>
    <name evidence="11" type="ORF">M747DRAFT_353963</name>
</gene>
<sequence length="541" mass="62097">MTGMTLPGIFNHPPADDQDSTYHAHNNRSNATERERGVGGTCFRGNGPSSVYNICDAQSNLAAQVTIYYATQIIYNVFFHPLSRFPGPISHAISRLPYCYYALIGTLPFHMLDLHNQYGDIVRIAPDELAFSHPNAWKDIMGHKNGEEELGKADWFYRPLPEARHIVNEERDQHKGLRRAMAHGFSEKAMREQEPLIRKYTDLLLERLREQSKSGQSVAISDWYNFTTFDIIGDLAFGEAFGCLENAKYDYWIKTIFESGRLGIILQSISFYPILKSLLLLLVPKSLQEAQQKHKALTTTKMLRRLAIIEDRPDLINSLLKKKEDLALTMDHLIANAEILIIGGSETTASLLSGVTYLLLQNPDAYQNLRDEVRSTFRNQDEINLISVNKLTYMLACLDEGLRMYPPIANGLPRMCPRGGCTVLGHYIPENTYVSMHQWALYHREKHFTDPESYHPERFMGSPQFANDRRDVLQPFHVGPRNCLGRNLAYSEMRLILGLIIFNFDMVISEDCDDWIQQKNFLMWQKRPLKVYLKPVPRHSP</sequence>
<dbReference type="PROSITE" id="PS00086">
    <property type="entry name" value="CYTOCHROME_P450"/>
    <property type="match status" value="1"/>
</dbReference>
<keyword evidence="4 8" id="KW-0479">Metal-binding</keyword>
<keyword evidence="3 8" id="KW-0349">Heme</keyword>